<evidence type="ECO:0000256" key="5">
    <source>
        <dbReference type="ARBA" id="ARBA00023136"/>
    </source>
</evidence>
<feature type="transmembrane region" description="Helical" evidence="7">
    <location>
        <begin position="55"/>
        <end position="76"/>
    </location>
</feature>
<dbReference type="InterPro" id="IPR038377">
    <property type="entry name" value="Na/Glc_symporter_sf"/>
</dbReference>
<reference evidence="8 9" key="1">
    <citation type="submission" date="2020-07" db="EMBL/GenBank/DDBJ databases">
        <title>Sequencing the genomes of 1000 actinobacteria strains.</title>
        <authorList>
            <person name="Klenk H.-P."/>
        </authorList>
    </citation>
    <scope>NUCLEOTIDE SEQUENCE [LARGE SCALE GENOMIC DNA]</scope>
    <source>
        <strain evidence="8 9">DSM 104006</strain>
    </source>
</reference>
<feature type="transmembrane region" description="Helical" evidence="7">
    <location>
        <begin position="401"/>
        <end position="423"/>
    </location>
</feature>
<evidence type="ECO:0000256" key="1">
    <source>
        <dbReference type="ARBA" id="ARBA00004141"/>
    </source>
</evidence>
<feature type="transmembrane region" description="Helical" evidence="7">
    <location>
        <begin position="353"/>
        <end position="380"/>
    </location>
</feature>
<dbReference type="PROSITE" id="PS50283">
    <property type="entry name" value="NA_SOLUT_SYMP_3"/>
    <property type="match status" value="1"/>
</dbReference>
<comment type="caution">
    <text evidence="8">The sequence shown here is derived from an EMBL/GenBank/DDBJ whole genome shotgun (WGS) entry which is preliminary data.</text>
</comment>
<feature type="transmembrane region" description="Helical" evidence="7">
    <location>
        <begin position="429"/>
        <end position="450"/>
    </location>
</feature>
<dbReference type="Pfam" id="PF00474">
    <property type="entry name" value="SSF"/>
    <property type="match status" value="1"/>
</dbReference>
<gene>
    <name evidence="8" type="ORF">HNR02_000453</name>
</gene>
<feature type="transmembrane region" description="Helical" evidence="7">
    <location>
        <begin position="130"/>
        <end position="152"/>
    </location>
</feature>
<keyword evidence="5 7" id="KW-0472">Membrane</keyword>
<accession>A0A853AWR1</accession>
<dbReference type="PANTHER" id="PTHR11819:SF195">
    <property type="entry name" value="SODIUM_GLUCOSE COTRANSPORTER 4"/>
    <property type="match status" value="1"/>
</dbReference>
<feature type="transmembrane region" description="Helical" evidence="7">
    <location>
        <begin position="247"/>
        <end position="268"/>
    </location>
</feature>
<feature type="transmembrane region" description="Helical" evidence="7">
    <location>
        <begin position="549"/>
        <end position="565"/>
    </location>
</feature>
<dbReference type="Proteomes" id="UP000549616">
    <property type="component" value="Unassembled WGS sequence"/>
</dbReference>
<protein>
    <submittedName>
        <fullName evidence="8">SSS family solute:Na+ symporter</fullName>
    </submittedName>
</protein>
<dbReference type="RefSeq" id="WP_179771567.1">
    <property type="nucleotide sequence ID" value="NZ_JACCFK010000001.1"/>
</dbReference>
<dbReference type="CDD" id="cd11478">
    <property type="entry name" value="SLC5sbd_u2"/>
    <property type="match status" value="1"/>
</dbReference>
<comment type="similarity">
    <text evidence="2 6">Belongs to the sodium:solute symporter (SSF) (TC 2.A.21) family.</text>
</comment>
<name>A0A853AWR1_9PSEU</name>
<dbReference type="PANTHER" id="PTHR11819">
    <property type="entry name" value="SOLUTE CARRIER FAMILY 5"/>
    <property type="match status" value="1"/>
</dbReference>
<feature type="transmembrane region" description="Helical" evidence="7">
    <location>
        <begin position="489"/>
        <end position="511"/>
    </location>
</feature>
<dbReference type="InterPro" id="IPR001734">
    <property type="entry name" value="Na/solute_symporter"/>
</dbReference>
<dbReference type="GO" id="GO:0005886">
    <property type="term" value="C:plasma membrane"/>
    <property type="evidence" value="ECO:0007669"/>
    <property type="project" value="TreeGrafter"/>
</dbReference>
<dbReference type="Gene3D" id="1.20.1730.10">
    <property type="entry name" value="Sodium/glucose cotransporter"/>
    <property type="match status" value="1"/>
</dbReference>
<dbReference type="EMBL" id="JACCFK010000001">
    <property type="protein sequence ID" value="NYI87130.1"/>
    <property type="molecule type" value="Genomic_DNA"/>
</dbReference>
<keyword evidence="9" id="KW-1185">Reference proteome</keyword>
<evidence type="ECO:0000256" key="6">
    <source>
        <dbReference type="RuleBase" id="RU362091"/>
    </source>
</evidence>
<feature type="transmembrane region" description="Helical" evidence="7">
    <location>
        <begin position="88"/>
        <end position="109"/>
    </location>
</feature>
<feature type="transmembrane region" description="Helical" evidence="7">
    <location>
        <begin position="289"/>
        <end position="312"/>
    </location>
</feature>
<evidence type="ECO:0000256" key="7">
    <source>
        <dbReference type="SAM" id="Phobius"/>
    </source>
</evidence>
<evidence type="ECO:0000256" key="4">
    <source>
        <dbReference type="ARBA" id="ARBA00022989"/>
    </source>
</evidence>
<keyword evidence="3 7" id="KW-0812">Transmembrane</keyword>
<sequence length="566" mass="60084">MPVLAAANLRLDAHAIDYVLLAFYFVLVLGIGYLARKQVSSSIDFFLSGRSLPAWVTGLAFISANLGAIEVMGMSANGAQYGLPTAHYFWIGAIPAMLFLGIVMMPFYYGSKVRSVPEFMKRRFGTGAHLTNGISFALAQILIAGANLYLLASVVNLLLGWPIWVSIVVAAVIVLAYTALGGLSAAIYNEVLQFFVIVAALVPLTIVGLYKVGGWNGLVEKVSGGPGGAEQLNSWPGNQLTGFGSNFLSVLGLVFGLGFVLSFGYWTTNFVEVQRAMASKSMSAARRTPIIGAFPKMLIPFIVIIPGMIAAVTVTELQGENKQALIDGGSAPSGATFNDALLLLMRDLLPNGVLGVAIAGLLASFMAGMAANLSSFNTVFTYDIWQAYIKKDKPDSYYLNMGRWVTAGATILAIGTAGIASQYSNLMDYLQQLFSFFNAPLFATFILGMFWKRMSPAAAWIGLLSGTASAIVVFLLAETGVWDLPGQGASFIGAGAAFVVDIVVSVAVTMVSKPRAAAELTGLVYSLTPKETRQHSTTGEDAGWYRNPGLLAGIVLVITIALNIAF</sequence>
<dbReference type="PROSITE" id="PS00456">
    <property type="entry name" value="NA_SOLUT_SYMP_1"/>
    <property type="match status" value="1"/>
</dbReference>
<dbReference type="GO" id="GO:0005412">
    <property type="term" value="F:D-glucose:sodium symporter activity"/>
    <property type="evidence" value="ECO:0007669"/>
    <property type="project" value="TreeGrafter"/>
</dbReference>
<feature type="transmembrane region" description="Helical" evidence="7">
    <location>
        <begin position="191"/>
        <end position="210"/>
    </location>
</feature>
<evidence type="ECO:0000313" key="8">
    <source>
        <dbReference type="EMBL" id="NYI87130.1"/>
    </source>
</evidence>
<evidence type="ECO:0000313" key="9">
    <source>
        <dbReference type="Proteomes" id="UP000549616"/>
    </source>
</evidence>
<evidence type="ECO:0000256" key="3">
    <source>
        <dbReference type="ARBA" id="ARBA00022692"/>
    </source>
</evidence>
<organism evidence="8 9">
    <name type="scientific">Amycolatopsis endophytica</name>
    <dbReference type="NCBI Taxonomy" id="860233"/>
    <lineage>
        <taxon>Bacteria</taxon>
        <taxon>Bacillati</taxon>
        <taxon>Actinomycetota</taxon>
        <taxon>Actinomycetes</taxon>
        <taxon>Pseudonocardiales</taxon>
        <taxon>Pseudonocardiaceae</taxon>
        <taxon>Amycolatopsis</taxon>
    </lineage>
</organism>
<dbReference type="NCBIfam" id="TIGR00813">
    <property type="entry name" value="sss"/>
    <property type="match status" value="1"/>
</dbReference>
<feature type="transmembrane region" description="Helical" evidence="7">
    <location>
        <begin position="158"/>
        <end position="179"/>
    </location>
</feature>
<dbReference type="InterPro" id="IPR018212">
    <property type="entry name" value="Na/solute_symporter_CS"/>
</dbReference>
<keyword evidence="4 7" id="KW-1133">Transmembrane helix</keyword>
<comment type="subcellular location">
    <subcellularLocation>
        <location evidence="1">Membrane</location>
        <topology evidence="1">Multi-pass membrane protein</topology>
    </subcellularLocation>
</comment>
<evidence type="ECO:0000256" key="2">
    <source>
        <dbReference type="ARBA" id="ARBA00006434"/>
    </source>
</evidence>
<feature type="transmembrane region" description="Helical" evidence="7">
    <location>
        <begin position="15"/>
        <end position="35"/>
    </location>
</feature>
<dbReference type="AlphaFoldDB" id="A0A853AWR1"/>
<feature type="transmembrane region" description="Helical" evidence="7">
    <location>
        <begin position="457"/>
        <end position="477"/>
    </location>
</feature>
<proteinExistence type="inferred from homology"/>